<reference evidence="3" key="1">
    <citation type="journal article" date="2012" name="Science">
        <title>The Paleozoic origin of enzymatic lignin decomposition reconstructed from 31 fungal genomes.</title>
        <authorList>
            <person name="Floudas D."/>
            <person name="Binder M."/>
            <person name="Riley R."/>
            <person name="Barry K."/>
            <person name="Blanchette R.A."/>
            <person name="Henrissat B."/>
            <person name="Martinez A.T."/>
            <person name="Otillar R."/>
            <person name="Spatafora J.W."/>
            <person name="Yadav J.S."/>
            <person name="Aerts A."/>
            <person name="Benoit I."/>
            <person name="Boyd A."/>
            <person name="Carlson A."/>
            <person name="Copeland A."/>
            <person name="Coutinho P.M."/>
            <person name="de Vries R.P."/>
            <person name="Ferreira P."/>
            <person name="Findley K."/>
            <person name="Foster B."/>
            <person name="Gaskell J."/>
            <person name="Glotzer D."/>
            <person name="Gorecki P."/>
            <person name="Heitman J."/>
            <person name="Hesse C."/>
            <person name="Hori C."/>
            <person name="Igarashi K."/>
            <person name="Jurgens J.A."/>
            <person name="Kallen N."/>
            <person name="Kersten P."/>
            <person name="Kohler A."/>
            <person name="Kuees U."/>
            <person name="Kumar T.K.A."/>
            <person name="Kuo A."/>
            <person name="LaButti K."/>
            <person name="Larrondo L.F."/>
            <person name="Lindquist E."/>
            <person name="Ling A."/>
            <person name="Lombard V."/>
            <person name="Lucas S."/>
            <person name="Lundell T."/>
            <person name="Martin R."/>
            <person name="McLaughlin D.J."/>
            <person name="Morgenstern I."/>
            <person name="Morin E."/>
            <person name="Murat C."/>
            <person name="Nagy L.G."/>
            <person name="Nolan M."/>
            <person name="Ohm R.A."/>
            <person name="Patyshakuliyeva A."/>
            <person name="Rokas A."/>
            <person name="Ruiz-Duenas F.J."/>
            <person name="Sabat G."/>
            <person name="Salamov A."/>
            <person name="Samejima M."/>
            <person name="Schmutz J."/>
            <person name="Slot J.C."/>
            <person name="St John F."/>
            <person name="Stenlid J."/>
            <person name="Sun H."/>
            <person name="Sun S."/>
            <person name="Syed K."/>
            <person name="Tsang A."/>
            <person name="Wiebenga A."/>
            <person name="Young D."/>
            <person name="Pisabarro A."/>
            <person name="Eastwood D.C."/>
            <person name="Martin F."/>
            <person name="Cullen D."/>
            <person name="Grigoriev I.V."/>
            <person name="Hibbett D.S."/>
        </authorList>
    </citation>
    <scope>NUCLEOTIDE SEQUENCE [LARGE SCALE GENOMIC DNA]</scope>
    <source>
        <strain evidence="3">FP-101664</strain>
    </source>
</reference>
<evidence type="ECO:0000256" key="1">
    <source>
        <dbReference type="SAM" id="MobiDB-lite"/>
    </source>
</evidence>
<evidence type="ECO:0000313" key="2">
    <source>
        <dbReference type="EMBL" id="EIW51353.1"/>
    </source>
</evidence>
<dbReference type="AlphaFoldDB" id="R7S682"/>
<organism evidence="2 3">
    <name type="scientific">Trametes versicolor (strain FP-101664)</name>
    <name type="common">White-rot fungus</name>
    <name type="synonym">Coriolus versicolor</name>
    <dbReference type="NCBI Taxonomy" id="717944"/>
    <lineage>
        <taxon>Eukaryota</taxon>
        <taxon>Fungi</taxon>
        <taxon>Dikarya</taxon>
        <taxon>Basidiomycota</taxon>
        <taxon>Agaricomycotina</taxon>
        <taxon>Agaricomycetes</taxon>
        <taxon>Polyporales</taxon>
        <taxon>Polyporaceae</taxon>
        <taxon>Trametes</taxon>
    </lineage>
</organism>
<evidence type="ECO:0000313" key="3">
    <source>
        <dbReference type="Proteomes" id="UP000054317"/>
    </source>
</evidence>
<feature type="region of interest" description="Disordered" evidence="1">
    <location>
        <begin position="162"/>
        <end position="212"/>
    </location>
</feature>
<dbReference type="RefSeq" id="XP_008045757.1">
    <property type="nucleotide sequence ID" value="XM_008047566.1"/>
</dbReference>
<dbReference type="EMBL" id="JH711831">
    <property type="protein sequence ID" value="EIW51353.1"/>
    <property type="molecule type" value="Genomic_DNA"/>
</dbReference>
<dbReference type="KEGG" id="tvs:TRAVEDRAFT_54637"/>
<name>R7S682_TRAVS</name>
<gene>
    <name evidence="2" type="ORF">TRAVEDRAFT_54637</name>
</gene>
<sequence length="212" mass="23052">MANAAQQAAPVPPPDSPPILRFISDAWTSHRARGTFWALMAQLEDATTVVNFVLPNDYADAVQSRERWQGWLDLIEHPHGQGILPATTTARQRAALRGLARVLISFGIENSYDHPEQDWVHLFDRMRRAAATEGLTGEEQLELVLDWARAEYKAFREWKHARTEPGGDIGGDTTHGGPSAAHAVASEGAVSDGDTSDSSMPSLLTVGGSDSE</sequence>
<keyword evidence="3" id="KW-1185">Reference proteome</keyword>
<protein>
    <submittedName>
        <fullName evidence="2">Uncharacterized protein</fullName>
    </submittedName>
</protein>
<dbReference type="GeneID" id="19417471"/>
<proteinExistence type="predicted"/>
<accession>R7S682</accession>
<feature type="compositionally biased region" description="Polar residues" evidence="1">
    <location>
        <begin position="196"/>
        <end position="212"/>
    </location>
</feature>
<dbReference type="Proteomes" id="UP000054317">
    <property type="component" value="Unassembled WGS sequence"/>
</dbReference>